<dbReference type="PANTHER" id="PTHR35793:SF2">
    <property type="entry name" value="INNER MEMBRANE PROTEIN YJIG"/>
    <property type="match status" value="1"/>
</dbReference>
<dbReference type="Pfam" id="PF07670">
    <property type="entry name" value="Gate"/>
    <property type="match status" value="1"/>
</dbReference>
<gene>
    <name evidence="3" type="ORF">IAA54_10030</name>
</gene>
<sequence length="174" mass="18241">MADFSGWILPAAICLIIAWGFIKGVPVFDRFLEGAKEGLQTAVSILPPLVGLLLGVTMLSASGALDMLCAFISPAAEWMGLPPETMPLALLRPISGSGSLAILSDIFERNGPDSFAGRVASVMMGSTETTFYAIAVYFGSVGIKKTRHAVPSALTADLVGYFMSAAAVRMFFAG</sequence>
<feature type="transmembrane region" description="Helical" evidence="1">
    <location>
        <begin position="49"/>
        <end position="73"/>
    </location>
</feature>
<dbReference type="InterPro" id="IPR052549">
    <property type="entry name" value="SpmB"/>
</dbReference>
<dbReference type="InterPro" id="IPR011642">
    <property type="entry name" value="Gate_dom"/>
</dbReference>
<feature type="transmembrane region" description="Helical" evidence="1">
    <location>
        <begin position="150"/>
        <end position="172"/>
    </location>
</feature>
<dbReference type="EMBL" id="DVHF01000122">
    <property type="protein sequence ID" value="HIR57996.1"/>
    <property type="molecule type" value="Genomic_DNA"/>
</dbReference>
<feature type="domain" description="Nucleoside transporter/FeoB GTPase Gate" evidence="2">
    <location>
        <begin position="43"/>
        <end position="144"/>
    </location>
</feature>
<comment type="caution">
    <text evidence="3">The sequence shown here is derived from an EMBL/GenBank/DDBJ whole genome shotgun (WGS) entry which is preliminary data.</text>
</comment>
<evidence type="ECO:0000313" key="4">
    <source>
        <dbReference type="Proteomes" id="UP000886785"/>
    </source>
</evidence>
<reference evidence="3" key="1">
    <citation type="submission" date="2020-10" db="EMBL/GenBank/DDBJ databases">
        <authorList>
            <person name="Gilroy R."/>
        </authorList>
    </citation>
    <scope>NUCLEOTIDE SEQUENCE</scope>
    <source>
        <strain evidence="3">ChiSjej1B19-7085</strain>
    </source>
</reference>
<evidence type="ECO:0000259" key="2">
    <source>
        <dbReference type="Pfam" id="PF07670"/>
    </source>
</evidence>
<evidence type="ECO:0000313" key="3">
    <source>
        <dbReference type="EMBL" id="HIR57996.1"/>
    </source>
</evidence>
<reference evidence="3" key="2">
    <citation type="journal article" date="2021" name="PeerJ">
        <title>Extensive microbial diversity within the chicken gut microbiome revealed by metagenomics and culture.</title>
        <authorList>
            <person name="Gilroy R."/>
            <person name="Ravi A."/>
            <person name="Getino M."/>
            <person name="Pursley I."/>
            <person name="Horton D.L."/>
            <person name="Alikhan N.F."/>
            <person name="Baker D."/>
            <person name="Gharbi K."/>
            <person name="Hall N."/>
            <person name="Watson M."/>
            <person name="Adriaenssens E.M."/>
            <person name="Foster-Nyarko E."/>
            <person name="Jarju S."/>
            <person name="Secka A."/>
            <person name="Antonio M."/>
            <person name="Oren A."/>
            <person name="Chaudhuri R.R."/>
            <person name="La Ragione R."/>
            <person name="Hildebrand F."/>
            <person name="Pallen M.J."/>
        </authorList>
    </citation>
    <scope>NUCLEOTIDE SEQUENCE</scope>
    <source>
        <strain evidence="3">ChiSjej1B19-7085</strain>
    </source>
</reference>
<protein>
    <submittedName>
        <fullName evidence="3">Spore maturation protein</fullName>
    </submittedName>
</protein>
<dbReference type="AlphaFoldDB" id="A0A9D1J1V5"/>
<feature type="transmembrane region" description="Helical" evidence="1">
    <location>
        <begin position="115"/>
        <end position="138"/>
    </location>
</feature>
<keyword evidence="1" id="KW-0472">Membrane</keyword>
<evidence type="ECO:0000256" key="1">
    <source>
        <dbReference type="SAM" id="Phobius"/>
    </source>
</evidence>
<feature type="transmembrane region" description="Helical" evidence="1">
    <location>
        <begin position="6"/>
        <end position="28"/>
    </location>
</feature>
<keyword evidence="1" id="KW-0812">Transmembrane</keyword>
<organism evidence="3 4">
    <name type="scientific">Candidatus Gallacutalibacter pullicola</name>
    <dbReference type="NCBI Taxonomy" id="2840830"/>
    <lineage>
        <taxon>Bacteria</taxon>
        <taxon>Bacillati</taxon>
        <taxon>Bacillota</taxon>
        <taxon>Clostridia</taxon>
        <taxon>Eubacteriales</taxon>
        <taxon>Candidatus Gallacutalibacter</taxon>
    </lineage>
</organism>
<dbReference type="PANTHER" id="PTHR35793">
    <property type="entry name" value="INNER MEMBRANE PROTEIN YJIG"/>
    <property type="match status" value="1"/>
</dbReference>
<name>A0A9D1J1V5_9FIRM</name>
<keyword evidence="1" id="KW-1133">Transmembrane helix</keyword>
<dbReference type="Proteomes" id="UP000886785">
    <property type="component" value="Unassembled WGS sequence"/>
</dbReference>
<accession>A0A9D1J1V5</accession>
<proteinExistence type="predicted"/>
<dbReference type="GO" id="GO:0005886">
    <property type="term" value="C:plasma membrane"/>
    <property type="evidence" value="ECO:0007669"/>
    <property type="project" value="TreeGrafter"/>
</dbReference>